<dbReference type="RefSeq" id="WP_229746332.1">
    <property type="nucleotide sequence ID" value="NZ_BMFZ01000001.1"/>
</dbReference>
<name>A0ABQ1FVG3_9GAMM</name>
<dbReference type="EC" id="1.1.1.25" evidence="2"/>
<reference evidence="11" key="1">
    <citation type="journal article" date="2019" name="Int. J. Syst. Evol. Microbiol.">
        <title>The Global Catalogue of Microorganisms (GCM) 10K type strain sequencing project: providing services to taxonomists for standard genome sequencing and annotation.</title>
        <authorList>
            <consortium name="The Broad Institute Genomics Platform"/>
            <consortium name="The Broad Institute Genome Sequencing Center for Infectious Disease"/>
            <person name="Wu L."/>
            <person name="Ma J."/>
        </authorList>
    </citation>
    <scope>NUCLEOTIDE SEQUENCE [LARGE SCALE GENOMIC DNA]</scope>
    <source>
        <strain evidence="11">CGMCC 1.12806</strain>
    </source>
</reference>
<comment type="pathway">
    <text evidence="1">Metabolic intermediate biosynthesis; chorismate biosynthesis; chorismate from D-erythrose 4-phosphate and phosphoenolpyruvate: step 4/7.</text>
</comment>
<accession>A0ABQ1FVG3</accession>
<keyword evidence="4" id="KW-0521">NADP</keyword>
<dbReference type="Gene3D" id="3.40.50.720">
    <property type="entry name" value="NAD(P)-binding Rossmann-like Domain"/>
    <property type="match status" value="1"/>
</dbReference>
<proteinExistence type="predicted"/>
<keyword evidence="5" id="KW-0560">Oxidoreductase</keyword>
<evidence type="ECO:0000256" key="1">
    <source>
        <dbReference type="ARBA" id="ARBA00004871"/>
    </source>
</evidence>
<dbReference type="SUPFAM" id="SSF51735">
    <property type="entry name" value="NAD(P)-binding Rossmann-fold domains"/>
    <property type="match status" value="1"/>
</dbReference>
<dbReference type="PANTHER" id="PTHR21089:SF1">
    <property type="entry name" value="BIFUNCTIONAL 3-DEHYDROQUINATE DEHYDRATASE_SHIKIMATE DEHYDROGENASE, CHLOROPLASTIC"/>
    <property type="match status" value="1"/>
</dbReference>
<evidence type="ECO:0000256" key="3">
    <source>
        <dbReference type="ARBA" id="ARBA00022605"/>
    </source>
</evidence>
<evidence type="ECO:0000259" key="9">
    <source>
        <dbReference type="Pfam" id="PF08501"/>
    </source>
</evidence>
<comment type="caution">
    <text evidence="10">The sequence shown here is derived from an EMBL/GenBank/DDBJ whole genome shotgun (WGS) entry which is preliminary data.</text>
</comment>
<dbReference type="CDD" id="cd01065">
    <property type="entry name" value="NAD_bind_Shikimate_DH"/>
    <property type="match status" value="1"/>
</dbReference>
<dbReference type="EMBL" id="BMFZ01000001">
    <property type="protein sequence ID" value="GGA31909.1"/>
    <property type="molecule type" value="Genomic_DNA"/>
</dbReference>
<dbReference type="InterPro" id="IPR036291">
    <property type="entry name" value="NAD(P)-bd_dom_sf"/>
</dbReference>
<keyword evidence="11" id="KW-1185">Reference proteome</keyword>
<evidence type="ECO:0000259" key="8">
    <source>
        <dbReference type="Pfam" id="PF01488"/>
    </source>
</evidence>
<organism evidence="10 11">
    <name type="scientific">Hafnia psychrotolerans</name>
    <dbReference type="NCBI Taxonomy" id="1477018"/>
    <lineage>
        <taxon>Bacteria</taxon>
        <taxon>Pseudomonadati</taxon>
        <taxon>Pseudomonadota</taxon>
        <taxon>Gammaproteobacteria</taxon>
        <taxon>Enterobacterales</taxon>
        <taxon>Hafniaceae</taxon>
        <taxon>Hafnia</taxon>
    </lineage>
</organism>
<dbReference type="Pfam" id="PF08501">
    <property type="entry name" value="Shikimate_dh_N"/>
    <property type="match status" value="1"/>
</dbReference>
<evidence type="ECO:0000256" key="7">
    <source>
        <dbReference type="ARBA" id="ARBA00049442"/>
    </source>
</evidence>
<dbReference type="InterPro" id="IPR013708">
    <property type="entry name" value="Shikimate_DH-bd_N"/>
</dbReference>
<dbReference type="PANTHER" id="PTHR21089">
    <property type="entry name" value="SHIKIMATE DEHYDROGENASE"/>
    <property type="match status" value="1"/>
</dbReference>
<evidence type="ECO:0000313" key="11">
    <source>
        <dbReference type="Proteomes" id="UP000627464"/>
    </source>
</evidence>
<dbReference type="InterPro" id="IPR046346">
    <property type="entry name" value="Aminoacid_DH-like_N_sf"/>
</dbReference>
<dbReference type="SUPFAM" id="SSF53223">
    <property type="entry name" value="Aminoacid dehydrogenase-like, N-terminal domain"/>
    <property type="match status" value="1"/>
</dbReference>
<feature type="domain" description="Shikimate dehydrogenase substrate binding N-terminal" evidence="9">
    <location>
        <begin position="26"/>
        <end position="110"/>
    </location>
</feature>
<keyword evidence="6" id="KW-0057">Aromatic amino acid biosynthesis</keyword>
<protein>
    <recommendedName>
        <fullName evidence="2">shikimate dehydrogenase (NADP(+))</fullName>
        <ecNumber evidence="2">1.1.1.25</ecNumber>
    </recommendedName>
</protein>
<dbReference type="InterPro" id="IPR022893">
    <property type="entry name" value="Shikimate_DH_fam"/>
</dbReference>
<evidence type="ECO:0000256" key="2">
    <source>
        <dbReference type="ARBA" id="ARBA00012962"/>
    </source>
</evidence>
<evidence type="ECO:0000256" key="6">
    <source>
        <dbReference type="ARBA" id="ARBA00023141"/>
    </source>
</evidence>
<gene>
    <name evidence="10" type="ORF">GCM10011328_03280</name>
</gene>
<dbReference type="Proteomes" id="UP000627464">
    <property type="component" value="Unassembled WGS sequence"/>
</dbReference>
<dbReference type="InterPro" id="IPR006151">
    <property type="entry name" value="Shikm_DH/Glu-tRNA_Rdtase"/>
</dbReference>
<dbReference type="Pfam" id="PF01488">
    <property type="entry name" value="Shikimate_DH"/>
    <property type="match status" value="1"/>
</dbReference>
<evidence type="ECO:0000256" key="5">
    <source>
        <dbReference type="ARBA" id="ARBA00023002"/>
    </source>
</evidence>
<comment type="catalytic activity">
    <reaction evidence="7">
        <text>shikimate + NADP(+) = 3-dehydroshikimate + NADPH + H(+)</text>
        <dbReference type="Rhea" id="RHEA:17737"/>
        <dbReference type="ChEBI" id="CHEBI:15378"/>
        <dbReference type="ChEBI" id="CHEBI:16630"/>
        <dbReference type="ChEBI" id="CHEBI:36208"/>
        <dbReference type="ChEBI" id="CHEBI:57783"/>
        <dbReference type="ChEBI" id="CHEBI:58349"/>
        <dbReference type="EC" id="1.1.1.25"/>
    </reaction>
</comment>
<feature type="domain" description="Quinate/shikimate 5-dehydrogenase/glutamyl-tRNA reductase" evidence="8">
    <location>
        <begin position="138"/>
        <end position="212"/>
    </location>
</feature>
<sequence>MIEDLSMGTDMNELSIVSGKLQLLSIIGDPIVQVSAPLMINTALHTENISDVLMVPLHVKPIGLQNVLDGLKSMLNFRGAIITMPHKQRTLSFIDSASETAVAVGGCNVIRRDNEGLLYGDMLDGEGFALSLLNRGINIEGSKIYLAGTGGAGSAIAHAMADRKPAELLIYNRTLEKSVELIKKLSGLFPNININVGTNIPEQVDIAINATSLGMGENTDLPFSIEKLGPKTLVCDIVIFPEKTRLISLAEQQKLPIHTGRAMLDAQIKLMLDFMLRLEN</sequence>
<evidence type="ECO:0000313" key="10">
    <source>
        <dbReference type="EMBL" id="GGA31909.1"/>
    </source>
</evidence>
<dbReference type="Gene3D" id="3.40.50.10860">
    <property type="entry name" value="Leucine Dehydrogenase, chain A, domain 1"/>
    <property type="match status" value="1"/>
</dbReference>
<evidence type="ECO:0000256" key="4">
    <source>
        <dbReference type="ARBA" id="ARBA00022857"/>
    </source>
</evidence>
<keyword evidence="3" id="KW-0028">Amino-acid biosynthesis</keyword>